<evidence type="ECO:0000313" key="3">
    <source>
        <dbReference type="Proteomes" id="UP000037848"/>
    </source>
</evidence>
<dbReference type="OrthoDB" id="8778884at2"/>
<protein>
    <submittedName>
        <fullName evidence="2">Uncharacterized protein</fullName>
    </submittedName>
</protein>
<comment type="caution">
    <text evidence="2">The sequence shown here is derived from an EMBL/GenBank/DDBJ whole genome shotgun (WGS) entry which is preliminary data.</text>
</comment>
<keyword evidence="1" id="KW-1133">Transmembrane helix</keyword>
<proteinExistence type="predicted"/>
<dbReference type="AlphaFoldDB" id="A0A0N0LYC9"/>
<keyword evidence="1" id="KW-0812">Transmembrane</keyword>
<accession>A0A0N0LYC9</accession>
<keyword evidence="1" id="KW-0472">Membrane</keyword>
<feature type="transmembrane region" description="Helical" evidence="1">
    <location>
        <begin position="36"/>
        <end position="56"/>
    </location>
</feature>
<dbReference type="EMBL" id="LHPH01000017">
    <property type="protein sequence ID" value="KPH61588.1"/>
    <property type="molecule type" value="Genomic_DNA"/>
</dbReference>
<evidence type="ECO:0000313" key="2">
    <source>
        <dbReference type="EMBL" id="KPH61588.1"/>
    </source>
</evidence>
<keyword evidence="3" id="KW-1185">Reference proteome</keyword>
<name>A0A0N0LYC9_9GAMM</name>
<reference evidence="2 3" key="1">
    <citation type="submission" date="2015-08" db="EMBL/GenBank/DDBJ databases">
        <title>Draft Genome Sequence of Pseudoalteromonas porphyrae UCD-SED14.</title>
        <authorList>
            <person name="Coil D.A."/>
            <person name="Jospin G."/>
            <person name="Lee R.D."/>
            <person name="Eisen J.A."/>
        </authorList>
    </citation>
    <scope>NUCLEOTIDE SEQUENCE [LARGE SCALE GENOMIC DNA]</scope>
    <source>
        <strain evidence="2 3">UCD-SED14</strain>
    </source>
</reference>
<gene>
    <name evidence="2" type="ORF">ADS77_14620</name>
</gene>
<feature type="transmembrane region" description="Helical" evidence="1">
    <location>
        <begin position="6"/>
        <end position="24"/>
    </location>
</feature>
<dbReference type="PATRIC" id="fig|187330.3.peg.1353"/>
<evidence type="ECO:0000256" key="1">
    <source>
        <dbReference type="SAM" id="Phobius"/>
    </source>
</evidence>
<dbReference type="Proteomes" id="UP000037848">
    <property type="component" value="Unassembled WGS sequence"/>
</dbReference>
<dbReference type="RefSeq" id="WP_054205789.1">
    <property type="nucleotide sequence ID" value="NZ_LHPH01000017.1"/>
</dbReference>
<sequence>MGFKFWFVRALKVFLAVAALLFIVELLKQHSVQEALIFACTWSLITTTVFICSRLYQSRKGVECALCNDIPDKSDKNT</sequence>
<organism evidence="2 3">
    <name type="scientific">Pseudoalteromonas porphyrae</name>
    <dbReference type="NCBI Taxonomy" id="187330"/>
    <lineage>
        <taxon>Bacteria</taxon>
        <taxon>Pseudomonadati</taxon>
        <taxon>Pseudomonadota</taxon>
        <taxon>Gammaproteobacteria</taxon>
        <taxon>Alteromonadales</taxon>
        <taxon>Pseudoalteromonadaceae</taxon>
        <taxon>Pseudoalteromonas</taxon>
    </lineage>
</organism>